<protein>
    <recommendedName>
        <fullName evidence="6">6-carboxy-5,6,7,8-tetrahydropterin synthase</fullName>
    </recommendedName>
</protein>
<dbReference type="EMBL" id="BARS01003769">
    <property type="protein sequence ID" value="GAF68292.1"/>
    <property type="molecule type" value="Genomic_DNA"/>
</dbReference>
<comment type="caution">
    <text evidence="5">The sequence shown here is derived from an EMBL/GenBank/DDBJ whole genome shotgun (WGS) entry which is preliminary data.</text>
</comment>
<dbReference type="PIRSF" id="PIRSF006113">
    <property type="entry name" value="PTP_synth"/>
    <property type="match status" value="1"/>
</dbReference>
<dbReference type="GO" id="GO:0046872">
    <property type="term" value="F:metal ion binding"/>
    <property type="evidence" value="ECO:0007669"/>
    <property type="project" value="UniProtKB-KW"/>
</dbReference>
<dbReference type="NCBIfam" id="TIGR03367">
    <property type="entry name" value="queuosine_QueD"/>
    <property type="match status" value="1"/>
</dbReference>
<keyword evidence="4" id="KW-0456">Lyase</keyword>
<comment type="cofactor">
    <cofactor evidence="1">
        <name>Zn(2+)</name>
        <dbReference type="ChEBI" id="CHEBI:29105"/>
    </cofactor>
</comment>
<name>X0RX12_9ZZZZ</name>
<keyword evidence="2" id="KW-0479">Metal-binding</keyword>
<evidence type="ECO:0000256" key="3">
    <source>
        <dbReference type="ARBA" id="ARBA00022833"/>
    </source>
</evidence>
<dbReference type="PANTHER" id="PTHR12589:SF7">
    <property type="entry name" value="6-PYRUVOYL TETRAHYDROBIOPTERIN SYNTHASE"/>
    <property type="match status" value="1"/>
</dbReference>
<evidence type="ECO:0008006" key="6">
    <source>
        <dbReference type="Google" id="ProtNLM"/>
    </source>
</evidence>
<gene>
    <name evidence="5" type="ORF">S01H1_07307</name>
</gene>
<dbReference type="InterPro" id="IPR038418">
    <property type="entry name" value="6-PTP_synth/QueD_sf"/>
</dbReference>
<evidence type="ECO:0000256" key="4">
    <source>
        <dbReference type="ARBA" id="ARBA00023239"/>
    </source>
</evidence>
<dbReference type="GO" id="GO:0016829">
    <property type="term" value="F:lyase activity"/>
    <property type="evidence" value="ECO:0007669"/>
    <property type="project" value="UniProtKB-KW"/>
</dbReference>
<evidence type="ECO:0000256" key="2">
    <source>
        <dbReference type="ARBA" id="ARBA00022723"/>
    </source>
</evidence>
<dbReference type="Pfam" id="PF01242">
    <property type="entry name" value="PTPS"/>
    <property type="match status" value="1"/>
</dbReference>
<dbReference type="PANTHER" id="PTHR12589">
    <property type="entry name" value="PYRUVOYL TETRAHYDROBIOPTERIN SYNTHASE"/>
    <property type="match status" value="1"/>
</dbReference>
<sequence length="122" mass="13759">MYQLFVEEHFDAAHYLPNYHGKCEKLHGHRFKVVARLEAGRLDEAGLAYDFAQLKHYLREVLAQFDHTCLNDIPPLDKIGPSSENIAATIYEALQPCLSSSPVKLVNVEVWESPTTGVSYSP</sequence>
<evidence type="ECO:0000313" key="5">
    <source>
        <dbReference type="EMBL" id="GAF68292.1"/>
    </source>
</evidence>
<organism evidence="5">
    <name type="scientific">marine sediment metagenome</name>
    <dbReference type="NCBI Taxonomy" id="412755"/>
    <lineage>
        <taxon>unclassified sequences</taxon>
        <taxon>metagenomes</taxon>
        <taxon>ecological metagenomes</taxon>
    </lineage>
</organism>
<dbReference type="Gene3D" id="3.30.479.10">
    <property type="entry name" value="6-pyruvoyl tetrahydropterin synthase/QueD"/>
    <property type="match status" value="1"/>
</dbReference>
<dbReference type="SUPFAM" id="SSF55620">
    <property type="entry name" value="Tetrahydrobiopterin biosynthesis enzymes-like"/>
    <property type="match status" value="1"/>
</dbReference>
<dbReference type="InterPro" id="IPR007115">
    <property type="entry name" value="6-PTP_synth/QueD"/>
</dbReference>
<reference evidence="5" key="1">
    <citation type="journal article" date="2014" name="Front. Microbiol.">
        <title>High frequency of phylogenetically diverse reductive dehalogenase-homologous genes in deep subseafloor sedimentary metagenomes.</title>
        <authorList>
            <person name="Kawai M."/>
            <person name="Futagami T."/>
            <person name="Toyoda A."/>
            <person name="Takaki Y."/>
            <person name="Nishi S."/>
            <person name="Hori S."/>
            <person name="Arai W."/>
            <person name="Tsubouchi T."/>
            <person name="Morono Y."/>
            <person name="Uchiyama I."/>
            <person name="Ito T."/>
            <person name="Fujiyama A."/>
            <person name="Inagaki F."/>
            <person name="Takami H."/>
        </authorList>
    </citation>
    <scope>NUCLEOTIDE SEQUENCE</scope>
    <source>
        <strain evidence="5">Expedition CK06-06</strain>
    </source>
</reference>
<accession>X0RX12</accession>
<evidence type="ECO:0000256" key="1">
    <source>
        <dbReference type="ARBA" id="ARBA00001947"/>
    </source>
</evidence>
<proteinExistence type="predicted"/>
<dbReference type="AlphaFoldDB" id="X0RX12"/>
<keyword evidence="3" id="KW-0862">Zinc</keyword>